<dbReference type="Proteomes" id="UP000704712">
    <property type="component" value="Unassembled WGS sequence"/>
</dbReference>
<gene>
    <name evidence="5" type="ORF">GN244_ATG17718</name>
    <name evidence="6" type="ORF">GN958_ATG14311</name>
</gene>
<comment type="similarity">
    <text evidence="1">Belongs to the shugoshin family.</text>
</comment>
<keyword evidence="2" id="KW-0159">Chromosome partition</keyword>
<evidence type="ECO:0000313" key="5">
    <source>
        <dbReference type="EMBL" id="KAF4030506.1"/>
    </source>
</evidence>
<evidence type="ECO:0000256" key="2">
    <source>
        <dbReference type="ARBA" id="ARBA00022829"/>
    </source>
</evidence>
<evidence type="ECO:0000256" key="1">
    <source>
        <dbReference type="ARBA" id="ARBA00010845"/>
    </source>
</evidence>
<dbReference type="EMBL" id="JAACNO010001937">
    <property type="protein sequence ID" value="KAF4136495.1"/>
    <property type="molecule type" value="Genomic_DNA"/>
</dbReference>
<reference evidence="5" key="1">
    <citation type="submission" date="2020-04" db="EMBL/GenBank/DDBJ databases">
        <title>Hybrid Assembly of Korean Phytophthora infestans isolates.</title>
        <authorList>
            <person name="Prokchorchik M."/>
            <person name="Lee Y."/>
            <person name="Seo J."/>
            <person name="Cho J.-H."/>
            <person name="Park Y.-E."/>
            <person name="Jang D.-C."/>
            <person name="Im J.-S."/>
            <person name="Choi J.-G."/>
            <person name="Park H.-J."/>
            <person name="Lee G.-B."/>
            <person name="Lee Y.-G."/>
            <person name="Hong S.-Y."/>
            <person name="Cho K."/>
            <person name="Sohn K.H."/>
        </authorList>
    </citation>
    <scope>NUCLEOTIDE SEQUENCE</scope>
    <source>
        <strain evidence="5">KR_1_A1</strain>
        <strain evidence="6">KR_2_A2</strain>
    </source>
</reference>
<keyword evidence="7" id="KW-1185">Reference proteome</keyword>
<evidence type="ECO:0000313" key="6">
    <source>
        <dbReference type="EMBL" id="KAF4136495.1"/>
    </source>
</evidence>
<proteinExistence type="inferred from homology"/>
<dbReference type="Pfam" id="PF07557">
    <property type="entry name" value="Shugoshin_C"/>
    <property type="match status" value="1"/>
</dbReference>
<dbReference type="GO" id="GO:0000775">
    <property type="term" value="C:chromosome, centromeric region"/>
    <property type="evidence" value="ECO:0007669"/>
    <property type="project" value="InterPro"/>
</dbReference>
<feature type="domain" description="Shugoshin C-terminal" evidence="4">
    <location>
        <begin position="191"/>
        <end position="213"/>
    </location>
</feature>
<dbReference type="InterPro" id="IPR011515">
    <property type="entry name" value="Shugoshin_C"/>
</dbReference>
<dbReference type="EMBL" id="WSZM01000673">
    <property type="protein sequence ID" value="KAF4030506.1"/>
    <property type="molecule type" value="Genomic_DNA"/>
</dbReference>
<dbReference type="Proteomes" id="UP000602510">
    <property type="component" value="Unassembled WGS sequence"/>
</dbReference>
<feature type="region of interest" description="Disordered" evidence="3">
    <location>
        <begin position="138"/>
        <end position="199"/>
    </location>
</feature>
<name>A0A833SY44_PHYIN</name>
<sequence length="291" mass="32775">MTQDNSGARALSIMQELRQLREKVGVYSDKNRELAKALTVTKQELTKARVAKSTVFSDKVVEWMEARHKPAVHDKATQCNFEDLDHASIGKMQLEPDPPLSPFRSCRSIPMPHSEPRTLFATTSRRDPMAFERPTTIAENESSGESDDAGALICKKTGPEGVPGTSSFQSTVVSFNTASSNRTGSQAGVKRRLRQRDANMSYVEPNLNTKLRRGDYYGLGKRASQTITRPSTPRINSGTRCNKSPFVPGRFGQQRSPFRSRRSRRRIKRISYTEPKLNIKLRQGDKFTFTF</sequence>
<dbReference type="GO" id="GO:0045132">
    <property type="term" value="P:meiotic chromosome segregation"/>
    <property type="evidence" value="ECO:0007669"/>
    <property type="project" value="InterPro"/>
</dbReference>
<dbReference type="AlphaFoldDB" id="A0A833SY44"/>
<feature type="compositionally biased region" description="Polar residues" evidence="3">
    <location>
        <begin position="164"/>
        <end position="186"/>
    </location>
</feature>
<protein>
    <submittedName>
        <fullName evidence="5">Shugoshin C terminus</fullName>
    </submittedName>
</protein>
<accession>A0A833SY44</accession>
<evidence type="ECO:0000259" key="4">
    <source>
        <dbReference type="Pfam" id="PF07557"/>
    </source>
</evidence>
<comment type="caution">
    <text evidence="5">The sequence shown here is derived from an EMBL/GenBank/DDBJ whole genome shotgun (WGS) entry which is preliminary data.</text>
</comment>
<evidence type="ECO:0000256" key="3">
    <source>
        <dbReference type="SAM" id="MobiDB-lite"/>
    </source>
</evidence>
<organism evidence="5 7">
    <name type="scientific">Phytophthora infestans</name>
    <name type="common">Potato late blight agent</name>
    <name type="synonym">Botrytis infestans</name>
    <dbReference type="NCBI Taxonomy" id="4787"/>
    <lineage>
        <taxon>Eukaryota</taxon>
        <taxon>Sar</taxon>
        <taxon>Stramenopiles</taxon>
        <taxon>Oomycota</taxon>
        <taxon>Peronosporomycetes</taxon>
        <taxon>Peronosporales</taxon>
        <taxon>Peronosporaceae</taxon>
        <taxon>Phytophthora</taxon>
    </lineage>
</organism>
<evidence type="ECO:0000313" key="7">
    <source>
        <dbReference type="Proteomes" id="UP000602510"/>
    </source>
</evidence>
<dbReference type="GO" id="GO:0005634">
    <property type="term" value="C:nucleus"/>
    <property type="evidence" value="ECO:0007669"/>
    <property type="project" value="InterPro"/>
</dbReference>